<evidence type="ECO:0000313" key="3">
    <source>
        <dbReference type="Proteomes" id="UP001139103"/>
    </source>
</evidence>
<comment type="caution">
    <text evidence="2">The sequence shown here is derived from an EMBL/GenBank/DDBJ whole genome shotgun (WGS) entry which is preliminary data.</text>
</comment>
<organism evidence="2 3">
    <name type="scientific">Blastopirellula sediminis</name>
    <dbReference type="NCBI Taxonomy" id="2894196"/>
    <lineage>
        <taxon>Bacteria</taxon>
        <taxon>Pseudomonadati</taxon>
        <taxon>Planctomycetota</taxon>
        <taxon>Planctomycetia</taxon>
        <taxon>Pirellulales</taxon>
        <taxon>Pirellulaceae</taxon>
        <taxon>Blastopirellula</taxon>
    </lineage>
</organism>
<gene>
    <name evidence="2" type="ORF">LOC68_15580</name>
</gene>
<evidence type="ECO:0000313" key="2">
    <source>
        <dbReference type="EMBL" id="MCC9629810.1"/>
    </source>
</evidence>
<dbReference type="EMBL" id="JAJKFT010000010">
    <property type="protein sequence ID" value="MCC9629810.1"/>
    <property type="molecule type" value="Genomic_DNA"/>
</dbReference>
<keyword evidence="3" id="KW-1185">Reference proteome</keyword>
<feature type="region of interest" description="Disordered" evidence="1">
    <location>
        <begin position="24"/>
        <end position="86"/>
    </location>
</feature>
<evidence type="ECO:0000256" key="1">
    <source>
        <dbReference type="SAM" id="MobiDB-lite"/>
    </source>
</evidence>
<dbReference type="RefSeq" id="WP_230269164.1">
    <property type="nucleotide sequence ID" value="NZ_JAJKFU010000002.1"/>
</dbReference>
<accession>A0A9X1MP59</accession>
<feature type="compositionally biased region" description="Basic and acidic residues" evidence="1">
    <location>
        <begin position="75"/>
        <end position="86"/>
    </location>
</feature>
<sequence length="86" mass="9617">MTLLLLLLAANFLVGCQTWRPWHKKSKDEPIDAEVEDETSEAKSYMESVTDEVSGFSKAFRGDSDGDSGTGLSSRSRDIERRLGYK</sequence>
<reference evidence="2" key="1">
    <citation type="submission" date="2021-11" db="EMBL/GenBank/DDBJ databases">
        <title>Genome sequence.</title>
        <authorList>
            <person name="Sun Q."/>
        </authorList>
    </citation>
    <scope>NUCLEOTIDE SEQUENCE</scope>
    <source>
        <strain evidence="2">JC732</strain>
    </source>
</reference>
<dbReference type="Proteomes" id="UP001139103">
    <property type="component" value="Unassembled WGS sequence"/>
</dbReference>
<proteinExistence type="predicted"/>
<dbReference type="AlphaFoldDB" id="A0A9X1MP59"/>
<protein>
    <submittedName>
        <fullName evidence="2">Uncharacterized protein</fullName>
    </submittedName>
</protein>
<name>A0A9X1MP59_9BACT</name>